<reference evidence="1 2" key="1">
    <citation type="journal article" date="2021" name="Sci. Rep.">
        <title>The genome of the diatom Chaetoceros tenuissimus carries an ancient integrated fragment of an extant virus.</title>
        <authorList>
            <person name="Hongo Y."/>
            <person name="Kimura K."/>
            <person name="Takaki Y."/>
            <person name="Yoshida Y."/>
            <person name="Baba S."/>
            <person name="Kobayashi G."/>
            <person name="Nagasaki K."/>
            <person name="Hano T."/>
            <person name="Tomaru Y."/>
        </authorList>
    </citation>
    <scope>NUCLEOTIDE SEQUENCE [LARGE SCALE GENOMIC DNA]</scope>
    <source>
        <strain evidence="1 2">NIES-3715</strain>
    </source>
</reference>
<protein>
    <submittedName>
        <fullName evidence="1">Uncharacterized protein</fullName>
    </submittedName>
</protein>
<evidence type="ECO:0000313" key="1">
    <source>
        <dbReference type="EMBL" id="GFH58087.1"/>
    </source>
</evidence>
<organism evidence="1 2">
    <name type="scientific">Chaetoceros tenuissimus</name>
    <dbReference type="NCBI Taxonomy" id="426638"/>
    <lineage>
        <taxon>Eukaryota</taxon>
        <taxon>Sar</taxon>
        <taxon>Stramenopiles</taxon>
        <taxon>Ochrophyta</taxon>
        <taxon>Bacillariophyta</taxon>
        <taxon>Coscinodiscophyceae</taxon>
        <taxon>Chaetocerotophycidae</taxon>
        <taxon>Chaetocerotales</taxon>
        <taxon>Chaetocerotaceae</taxon>
        <taxon>Chaetoceros</taxon>
    </lineage>
</organism>
<dbReference type="AlphaFoldDB" id="A0AAD3D5Z2"/>
<keyword evidence="2" id="KW-1185">Reference proteome</keyword>
<sequence length="402" mass="45008">MSSEHQLVSPPPITKVIHHRGSKRKNRSHLVTKASVASKVAGFAVKEIEKAAISLQSSCIPSQKKDIESIQFMANAVQDMLVESRKDFQSSNDTLKITGAEESSSYQFALAKTALTNKRQLPVAVHAFSEKSLRLYKKIKFNDDEISLNEVSDSESILTQGSPPQMISTSQCFDPSNFIPPPSDGSFYKPYQIYKLITDTILNEKEKEWFPKDNERNIKGALVRFVLEKNYVNCKRTKLYDLLSTEGLTEENYGHRDWKDSSGRSAAVDCCALIESLITKGNFANGATISNKEISKMIIASALELWVSSGKPRSTFKAPSSHQLHRAISIIRADPRFNEYKRVSDKDELREIAENSVRAALSYLFCVITSPFGTTRNGGSPFFRKKFEGPKSAKISLNIRFS</sequence>
<evidence type="ECO:0000313" key="2">
    <source>
        <dbReference type="Proteomes" id="UP001054902"/>
    </source>
</evidence>
<gene>
    <name evidence="1" type="ORF">CTEN210_14563</name>
</gene>
<proteinExistence type="predicted"/>
<dbReference type="EMBL" id="BLLK01000060">
    <property type="protein sequence ID" value="GFH58087.1"/>
    <property type="molecule type" value="Genomic_DNA"/>
</dbReference>
<name>A0AAD3D5Z2_9STRA</name>
<accession>A0AAD3D5Z2</accession>
<dbReference type="Proteomes" id="UP001054902">
    <property type="component" value="Unassembled WGS sequence"/>
</dbReference>
<comment type="caution">
    <text evidence="1">The sequence shown here is derived from an EMBL/GenBank/DDBJ whole genome shotgun (WGS) entry which is preliminary data.</text>
</comment>